<dbReference type="EMBL" id="CAADRP010001641">
    <property type="protein sequence ID" value="VFU46479.1"/>
    <property type="molecule type" value="Genomic_DNA"/>
</dbReference>
<dbReference type="AlphaFoldDB" id="A0A6N2LY91"/>
<evidence type="ECO:0000313" key="1">
    <source>
        <dbReference type="EMBL" id="VFU46479.1"/>
    </source>
</evidence>
<sequence>MAHISLAVVLFSSPNLMREMEKGEIRKRVIMGGSVHHSSLLLGLSAVASALHYSIGLARPTTNSSSNFVFSILQLEWSRRVLDGKRNEVVYTTECAEKPSWFWQYVVKEKPGLIAQKKTECAPEKPKLHSNGTLLTAMADDE</sequence>
<reference evidence="1" key="1">
    <citation type="submission" date="2019-03" db="EMBL/GenBank/DDBJ databases">
        <authorList>
            <person name="Mank J."/>
            <person name="Almeida P."/>
        </authorList>
    </citation>
    <scope>NUCLEOTIDE SEQUENCE</scope>
    <source>
        <strain evidence="1">78183</strain>
    </source>
</reference>
<protein>
    <submittedName>
        <fullName evidence="1">Uncharacterized protein</fullName>
    </submittedName>
</protein>
<gene>
    <name evidence="1" type="ORF">SVIM_LOCUS294631</name>
</gene>
<organism evidence="1">
    <name type="scientific">Salix viminalis</name>
    <name type="common">Common osier</name>
    <name type="synonym">Basket willow</name>
    <dbReference type="NCBI Taxonomy" id="40686"/>
    <lineage>
        <taxon>Eukaryota</taxon>
        <taxon>Viridiplantae</taxon>
        <taxon>Streptophyta</taxon>
        <taxon>Embryophyta</taxon>
        <taxon>Tracheophyta</taxon>
        <taxon>Spermatophyta</taxon>
        <taxon>Magnoliopsida</taxon>
        <taxon>eudicotyledons</taxon>
        <taxon>Gunneridae</taxon>
        <taxon>Pentapetalae</taxon>
        <taxon>rosids</taxon>
        <taxon>fabids</taxon>
        <taxon>Malpighiales</taxon>
        <taxon>Salicaceae</taxon>
        <taxon>Saliceae</taxon>
        <taxon>Salix</taxon>
    </lineage>
</organism>
<accession>A0A6N2LY91</accession>
<name>A0A6N2LY91_SALVM</name>
<proteinExistence type="predicted"/>